<sequence length="220" mass="23776">MGLRVAALLFVGLPACAAICVGFPLLGVFSLTGGPPLERVDWVGGVVFTVVALGGFALALRAAIRVWRGGASVLPFVTRFSPLLLLAGLIGGVWAAFFIQRGHEQRSEALVTSAWCERPALVGHQTREACEQAALDCLHLAWEGATLEPGIAERLLATVVTRRREAEREATRRSKSDGYYDGSEVRVLDRLLEQLRTDGRRPNDTRVRQAGLACLVTRGS</sequence>
<gene>
    <name evidence="2" type="ORF">DI536_27290</name>
</gene>
<keyword evidence="1" id="KW-0472">Membrane</keyword>
<name>A0A2W5UF65_9BACT</name>
<evidence type="ECO:0000256" key="1">
    <source>
        <dbReference type="SAM" id="Phobius"/>
    </source>
</evidence>
<feature type="transmembrane region" description="Helical" evidence="1">
    <location>
        <begin position="76"/>
        <end position="99"/>
    </location>
</feature>
<dbReference type="EMBL" id="QFQP01000030">
    <property type="protein sequence ID" value="PZR07578.1"/>
    <property type="molecule type" value="Genomic_DNA"/>
</dbReference>
<evidence type="ECO:0000313" key="3">
    <source>
        <dbReference type="Proteomes" id="UP000249061"/>
    </source>
</evidence>
<organism evidence="2 3">
    <name type="scientific">Archangium gephyra</name>
    <dbReference type="NCBI Taxonomy" id="48"/>
    <lineage>
        <taxon>Bacteria</taxon>
        <taxon>Pseudomonadati</taxon>
        <taxon>Myxococcota</taxon>
        <taxon>Myxococcia</taxon>
        <taxon>Myxococcales</taxon>
        <taxon>Cystobacterineae</taxon>
        <taxon>Archangiaceae</taxon>
        <taxon>Archangium</taxon>
    </lineage>
</organism>
<feature type="transmembrane region" description="Helical" evidence="1">
    <location>
        <begin position="42"/>
        <end position="64"/>
    </location>
</feature>
<reference evidence="2 3" key="1">
    <citation type="submission" date="2017-08" db="EMBL/GenBank/DDBJ databases">
        <title>Infants hospitalized years apart are colonized by the same room-sourced microbial strains.</title>
        <authorList>
            <person name="Brooks B."/>
            <person name="Olm M.R."/>
            <person name="Firek B.A."/>
            <person name="Baker R."/>
            <person name="Thomas B.C."/>
            <person name="Morowitz M.J."/>
            <person name="Banfield J.F."/>
        </authorList>
    </citation>
    <scope>NUCLEOTIDE SEQUENCE [LARGE SCALE GENOMIC DNA]</scope>
    <source>
        <strain evidence="2">S2_003_000_R2_14</strain>
    </source>
</reference>
<dbReference type="AlphaFoldDB" id="A0A2W5UF65"/>
<protein>
    <submittedName>
        <fullName evidence="2">Uncharacterized protein</fullName>
    </submittedName>
</protein>
<proteinExistence type="predicted"/>
<dbReference type="Proteomes" id="UP000249061">
    <property type="component" value="Unassembled WGS sequence"/>
</dbReference>
<keyword evidence="1" id="KW-0812">Transmembrane</keyword>
<accession>A0A2W5UF65</accession>
<evidence type="ECO:0000313" key="2">
    <source>
        <dbReference type="EMBL" id="PZR07578.1"/>
    </source>
</evidence>
<comment type="caution">
    <text evidence="2">The sequence shown here is derived from an EMBL/GenBank/DDBJ whole genome shotgun (WGS) entry which is preliminary data.</text>
</comment>
<keyword evidence="1" id="KW-1133">Transmembrane helix</keyword>